<evidence type="ECO:0000313" key="12">
    <source>
        <dbReference type="Proteomes" id="UP000694843"/>
    </source>
</evidence>
<keyword evidence="5 8" id="KW-0119">Carbohydrate metabolism</keyword>
<evidence type="ECO:0000256" key="10">
    <source>
        <dbReference type="RuleBase" id="RU361166"/>
    </source>
</evidence>
<keyword evidence="4 10" id="KW-0136">Cellulose degradation</keyword>
<dbReference type="GO" id="GO:0030245">
    <property type="term" value="P:cellulose catabolic process"/>
    <property type="evidence" value="ECO:0007669"/>
    <property type="project" value="UniProtKB-KW"/>
</dbReference>
<keyword evidence="12" id="KW-1185">Reference proteome</keyword>
<evidence type="ECO:0000313" key="13">
    <source>
        <dbReference type="RefSeq" id="XP_018016809.1"/>
    </source>
</evidence>
<evidence type="ECO:0000256" key="4">
    <source>
        <dbReference type="ARBA" id="ARBA00023001"/>
    </source>
</evidence>
<dbReference type="PANTHER" id="PTHR22298">
    <property type="entry name" value="ENDO-1,4-BETA-GLUCANASE"/>
    <property type="match status" value="1"/>
</dbReference>
<accession>A0A8B7NST1</accession>
<organism evidence="12 13">
    <name type="scientific">Hyalella azteca</name>
    <name type="common">Amphipod</name>
    <dbReference type="NCBI Taxonomy" id="294128"/>
    <lineage>
        <taxon>Eukaryota</taxon>
        <taxon>Metazoa</taxon>
        <taxon>Ecdysozoa</taxon>
        <taxon>Arthropoda</taxon>
        <taxon>Crustacea</taxon>
        <taxon>Multicrustacea</taxon>
        <taxon>Malacostraca</taxon>
        <taxon>Eumalacostraca</taxon>
        <taxon>Peracarida</taxon>
        <taxon>Amphipoda</taxon>
        <taxon>Senticaudata</taxon>
        <taxon>Talitrida</taxon>
        <taxon>Talitroidea</taxon>
        <taxon>Hyalellidae</taxon>
        <taxon>Hyalella</taxon>
    </lineage>
</organism>
<evidence type="ECO:0000256" key="8">
    <source>
        <dbReference type="PROSITE-ProRule" id="PRU10059"/>
    </source>
</evidence>
<dbReference type="OMA" id="FIMMIVK"/>
<comment type="catalytic activity">
    <reaction evidence="1 10">
        <text>Endohydrolysis of (1-&gt;4)-beta-D-glucosidic linkages in cellulose, lichenin and cereal beta-D-glucans.</text>
        <dbReference type="EC" id="3.2.1.4"/>
    </reaction>
</comment>
<dbReference type="InterPro" id="IPR008928">
    <property type="entry name" value="6-hairpin_glycosidase_sf"/>
</dbReference>
<evidence type="ECO:0000256" key="3">
    <source>
        <dbReference type="ARBA" id="ARBA00022801"/>
    </source>
</evidence>
<dbReference type="PROSITE" id="PS00592">
    <property type="entry name" value="GH9_2"/>
    <property type="match status" value="1"/>
</dbReference>
<dbReference type="KEGG" id="hazt:108673481"/>
<dbReference type="InterPro" id="IPR018221">
    <property type="entry name" value="Glyco_hydro_9_His_AS"/>
</dbReference>
<dbReference type="SUPFAM" id="SSF48208">
    <property type="entry name" value="Six-hairpin glycosidases"/>
    <property type="match status" value="1"/>
</dbReference>
<dbReference type="PROSITE" id="PS00698">
    <property type="entry name" value="GH9_3"/>
    <property type="match status" value="1"/>
</dbReference>
<protein>
    <recommendedName>
        <fullName evidence="10">Endoglucanase</fullName>
        <ecNumber evidence="10">3.2.1.4</ecNumber>
    </recommendedName>
</protein>
<evidence type="ECO:0000256" key="2">
    <source>
        <dbReference type="ARBA" id="ARBA00007072"/>
    </source>
</evidence>
<evidence type="ECO:0000259" key="11">
    <source>
        <dbReference type="Pfam" id="PF00759"/>
    </source>
</evidence>
<evidence type="ECO:0000256" key="1">
    <source>
        <dbReference type="ARBA" id="ARBA00000966"/>
    </source>
</evidence>
<dbReference type="Gene3D" id="1.50.10.10">
    <property type="match status" value="1"/>
</dbReference>
<dbReference type="InterPro" id="IPR001701">
    <property type="entry name" value="Glyco_hydro_9"/>
</dbReference>
<comment type="similarity">
    <text evidence="2 8 10">Belongs to the glycosyl hydrolase 9 (cellulase E) family.</text>
</comment>
<dbReference type="Pfam" id="PF00759">
    <property type="entry name" value="Glyco_hydro_9"/>
    <property type="match status" value="1"/>
</dbReference>
<keyword evidence="6 8" id="KW-0326">Glycosidase</keyword>
<dbReference type="AlphaFoldDB" id="A0A8B7NST1"/>
<proteinExistence type="inferred from homology"/>
<keyword evidence="10" id="KW-0732">Signal</keyword>
<dbReference type="Proteomes" id="UP000694843">
    <property type="component" value="Unplaced"/>
</dbReference>
<sequence length="466" mass="50468">MAKAILTFCSLGLLLIAGVRAQDGACPPTGQTPFDYSQALCMSFLFYEAQRSGDLPSSQRVTWRQDSALNDGQDVGVDLAGGYYDAGDHVKFGFPMAFTTTTLGWALLSFKAGFDKAGQTGYAMDAVKWATDYFLKAHSSNMLLYGQVGQGDIDHAYWGRPEDMTMQRPAWKIDTSAPGSDLAADTAAALATASMIFRDSDSGYADRCLAASKDLFEFADQYRQLYHISIPDAAYYYQSFSGYGDELCMAALFLYQATGDSYYADKAKAFWDEFGVQWSAAGVGYGWDNKFGGAQVLFAEVFGGDFYMGLAKEYIDSMTSQTHTPGGLLYLGEWGSLRSALGVAFIAMKGAQLGIDTSSNRAWALSQIDYALGSTGRSFMVGFGVSPPERPHHRSSSCPDIPEYCDPNVAINNPGPNPQTLYGALVGGPDQNDNYVDDRNDYVQNEVACDYNAGLTGALAAAIEYL</sequence>
<dbReference type="InterPro" id="IPR033126">
    <property type="entry name" value="Glyco_hydro_9_Asp/Glu_AS"/>
</dbReference>
<feature type="chain" id="PRO_5034370625" description="Endoglucanase" evidence="10">
    <location>
        <begin position="22"/>
        <end position="466"/>
    </location>
</feature>
<feature type="active site" evidence="8">
    <location>
        <position position="392"/>
    </location>
</feature>
<dbReference type="OrthoDB" id="10257085at2759"/>
<feature type="signal peptide" evidence="10">
    <location>
        <begin position="1"/>
        <end position="21"/>
    </location>
</feature>
<feature type="domain" description="Glycoside hydrolase family 9" evidence="11">
    <location>
        <begin position="36"/>
        <end position="459"/>
    </location>
</feature>
<dbReference type="GO" id="GO:0008810">
    <property type="term" value="F:cellulase activity"/>
    <property type="evidence" value="ECO:0007669"/>
    <property type="project" value="UniProtKB-EC"/>
</dbReference>
<gene>
    <name evidence="13" type="primary">LOC108673481</name>
</gene>
<evidence type="ECO:0000256" key="7">
    <source>
        <dbReference type="ARBA" id="ARBA00023326"/>
    </source>
</evidence>
<dbReference type="EC" id="3.2.1.4" evidence="10"/>
<name>A0A8B7NST1_HYAAZ</name>
<dbReference type="InterPro" id="IPR012341">
    <property type="entry name" value="6hp_glycosidase-like_sf"/>
</dbReference>
<feature type="active site" evidence="9">
    <location>
        <position position="437"/>
    </location>
</feature>
<reference evidence="13" key="1">
    <citation type="submission" date="2025-08" db="UniProtKB">
        <authorList>
            <consortium name="RefSeq"/>
        </authorList>
    </citation>
    <scope>IDENTIFICATION</scope>
    <source>
        <tissue evidence="13">Whole organism</tissue>
    </source>
</reference>
<keyword evidence="7 8" id="KW-0624">Polysaccharide degradation</keyword>
<keyword evidence="3 8" id="KW-0378">Hydrolase</keyword>
<evidence type="ECO:0000256" key="5">
    <source>
        <dbReference type="ARBA" id="ARBA00023277"/>
    </source>
</evidence>
<evidence type="ECO:0000256" key="9">
    <source>
        <dbReference type="PROSITE-ProRule" id="PRU10060"/>
    </source>
</evidence>
<evidence type="ECO:0000256" key="6">
    <source>
        <dbReference type="ARBA" id="ARBA00023295"/>
    </source>
</evidence>
<dbReference type="GeneID" id="108673481"/>
<dbReference type="RefSeq" id="XP_018016809.1">
    <property type="nucleotide sequence ID" value="XM_018161320.2"/>
</dbReference>
<feature type="active site" evidence="9">
    <location>
        <position position="446"/>
    </location>
</feature>